<dbReference type="GO" id="GO:0005643">
    <property type="term" value="C:nuclear pore"/>
    <property type="evidence" value="ECO:0007669"/>
    <property type="project" value="UniProtKB-SubCell"/>
</dbReference>
<feature type="region of interest" description="Disordered" evidence="8">
    <location>
        <begin position="1"/>
        <end position="195"/>
    </location>
</feature>
<dbReference type="GO" id="GO:0051028">
    <property type="term" value="P:mRNA transport"/>
    <property type="evidence" value="ECO:0007669"/>
    <property type="project" value="UniProtKB-KW"/>
</dbReference>
<keyword evidence="6" id="KW-0906">Nuclear pore complex</keyword>
<accession>A0A1Y2FK62</accession>
<evidence type="ECO:0000256" key="3">
    <source>
        <dbReference type="ARBA" id="ARBA00022816"/>
    </source>
</evidence>
<evidence type="ECO:0000256" key="4">
    <source>
        <dbReference type="ARBA" id="ARBA00022927"/>
    </source>
</evidence>
<evidence type="ECO:0000256" key="1">
    <source>
        <dbReference type="ARBA" id="ARBA00004567"/>
    </source>
</evidence>
<proteinExistence type="predicted"/>
<feature type="region of interest" description="Disordered" evidence="8">
    <location>
        <begin position="233"/>
        <end position="347"/>
    </location>
</feature>
<name>A0A1Y2FK62_PROLT</name>
<comment type="subcellular location">
    <subcellularLocation>
        <location evidence="1">Nucleus</location>
        <location evidence="1">Nuclear pore complex</location>
    </subcellularLocation>
</comment>
<reference evidence="10 11" key="1">
    <citation type="submission" date="2016-07" db="EMBL/GenBank/DDBJ databases">
        <title>Pervasive Adenine N6-methylation of Active Genes in Fungi.</title>
        <authorList>
            <consortium name="DOE Joint Genome Institute"/>
            <person name="Mondo S.J."/>
            <person name="Dannebaum R.O."/>
            <person name="Kuo R.C."/>
            <person name="Labutti K."/>
            <person name="Haridas S."/>
            <person name="Kuo A."/>
            <person name="Salamov A."/>
            <person name="Ahrendt S.R."/>
            <person name="Lipzen A."/>
            <person name="Sullivan W."/>
            <person name="Andreopoulos W.B."/>
            <person name="Clum A."/>
            <person name="Lindquist E."/>
            <person name="Daum C."/>
            <person name="Ramamoorthy G.K."/>
            <person name="Gryganskyi A."/>
            <person name="Culley D."/>
            <person name="Magnuson J.K."/>
            <person name="James T.Y."/>
            <person name="O'Malley M.A."/>
            <person name="Stajich J.E."/>
            <person name="Spatafora J.W."/>
            <person name="Visel A."/>
            <person name="Grigoriev I.V."/>
        </authorList>
    </citation>
    <scope>NUCLEOTIDE SEQUENCE [LARGE SCALE GENOMIC DNA]</scope>
    <source>
        <strain evidence="10 11">12-1054</strain>
    </source>
</reference>
<feature type="compositionally biased region" description="Low complexity" evidence="8">
    <location>
        <begin position="148"/>
        <end position="163"/>
    </location>
</feature>
<dbReference type="InterPro" id="IPR015007">
    <property type="entry name" value="NUP2/50/61"/>
</dbReference>
<keyword evidence="3" id="KW-0509">mRNA transport</keyword>
<evidence type="ECO:0000256" key="6">
    <source>
        <dbReference type="ARBA" id="ARBA00023132"/>
    </source>
</evidence>
<dbReference type="Pfam" id="PF00638">
    <property type="entry name" value="Ran_BP1"/>
    <property type="match status" value="1"/>
</dbReference>
<dbReference type="Gene3D" id="2.30.29.30">
    <property type="entry name" value="Pleckstrin-homology domain (PH domain)/Phosphotyrosine-binding domain (PTB)"/>
    <property type="match status" value="1"/>
</dbReference>
<feature type="compositionally biased region" description="Polar residues" evidence="8">
    <location>
        <begin position="434"/>
        <end position="443"/>
    </location>
</feature>
<evidence type="ECO:0000256" key="8">
    <source>
        <dbReference type="SAM" id="MobiDB-lite"/>
    </source>
</evidence>
<keyword evidence="11" id="KW-1185">Reference proteome</keyword>
<feature type="compositionally biased region" description="Polar residues" evidence="8">
    <location>
        <begin position="373"/>
        <end position="403"/>
    </location>
</feature>
<gene>
    <name evidence="10" type="ORF">BCR37DRAFT_378329</name>
</gene>
<dbReference type="Proteomes" id="UP000193685">
    <property type="component" value="Unassembled WGS sequence"/>
</dbReference>
<evidence type="ECO:0000256" key="2">
    <source>
        <dbReference type="ARBA" id="ARBA00022448"/>
    </source>
</evidence>
<dbReference type="SMART" id="SM00160">
    <property type="entry name" value="RanBD"/>
    <property type="match status" value="1"/>
</dbReference>
<dbReference type="CDD" id="cd13170">
    <property type="entry name" value="RanBD_NUP50"/>
    <property type="match status" value="1"/>
</dbReference>
<dbReference type="SUPFAM" id="SSF50729">
    <property type="entry name" value="PH domain-like"/>
    <property type="match status" value="1"/>
</dbReference>
<feature type="compositionally biased region" description="Low complexity" evidence="8">
    <location>
        <begin position="114"/>
        <end position="127"/>
    </location>
</feature>
<dbReference type="GO" id="GO:0015031">
    <property type="term" value="P:protein transport"/>
    <property type="evidence" value="ECO:0007669"/>
    <property type="project" value="UniProtKB-KW"/>
</dbReference>
<feature type="region of interest" description="Disordered" evidence="8">
    <location>
        <begin position="359"/>
        <end position="495"/>
    </location>
</feature>
<evidence type="ECO:0000313" key="10">
    <source>
        <dbReference type="EMBL" id="ORY84319.1"/>
    </source>
</evidence>
<dbReference type="Pfam" id="PF08911">
    <property type="entry name" value="NUP50"/>
    <property type="match status" value="1"/>
</dbReference>
<evidence type="ECO:0000256" key="5">
    <source>
        <dbReference type="ARBA" id="ARBA00023010"/>
    </source>
</evidence>
<feature type="compositionally biased region" description="Low complexity" evidence="8">
    <location>
        <begin position="284"/>
        <end position="301"/>
    </location>
</feature>
<organism evidence="10 11">
    <name type="scientific">Protomyces lactucae-debilis</name>
    <dbReference type="NCBI Taxonomy" id="2754530"/>
    <lineage>
        <taxon>Eukaryota</taxon>
        <taxon>Fungi</taxon>
        <taxon>Dikarya</taxon>
        <taxon>Ascomycota</taxon>
        <taxon>Taphrinomycotina</taxon>
        <taxon>Taphrinomycetes</taxon>
        <taxon>Taphrinales</taxon>
        <taxon>Protomycetaceae</taxon>
        <taxon>Protomyces</taxon>
    </lineage>
</organism>
<protein>
    <recommendedName>
        <fullName evidence="9">RanBD1 domain-containing protein</fullName>
    </recommendedName>
</protein>
<dbReference type="OMA" id="KIRGMPK"/>
<dbReference type="InterPro" id="IPR053074">
    <property type="entry name" value="NPC_Nucleoporin"/>
</dbReference>
<dbReference type="PANTHER" id="PTHR38697">
    <property type="entry name" value="NUCLEAR PORE COMPLEX PROTEIN SIMILAR TO S. CEREVISIAE NUP2 (EUROFUNG)"/>
    <property type="match status" value="1"/>
</dbReference>
<keyword evidence="4" id="KW-0653">Protein transport</keyword>
<feature type="compositionally biased region" description="Polar residues" evidence="8">
    <location>
        <begin position="411"/>
        <end position="420"/>
    </location>
</feature>
<dbReference type="RefSeq" id="XP_040726337.1">
    <property type="nucleotide sequence ID" value="XM_040869021.1"/>
</dbReference>
<feature type="compositionally biased region" description="Polar residues" evidence="8">
    <location>
        <begin position="268"/>
        <end position="283"/>
    </location>
</feature>
<dbReference type="STRING" id="56484.A0A1Y2FK62"/>
<dbReference type="AlphaFoldDB" id="A0A1Y2FK62"/>
<dbReference type="GeneID" id="63785620"/>
<feature type="compositionally biased region" description="Acidic residues" evidence="8">
    <location>
        <begin position="183"/>
        <end position="192"/>
    </location>
</feature>
<dbReference type="PROSITE" id="PS50196">
    <property type="entry name" value="RANBD1"/>
    <property type="match status" value="1"/>
</dbReference>
<comment type="caution">
    <text evidence="10">The sequence shown here is derived from an EMBL/GenBank/DDBJ whole genome shotgun (WGS) entry which is preliminary data.</text>
</comment>
<evidence type="ECO:0000259" key="9">
    <source>
        <dbReference type="PROSITE" id="PS50196"/>
    </source>
</evidence>
<dbReference type="OrthoDB" id="185618at2759"/>
<sequence>MSKRVAGKQITKELYGQEEENERDKVDPVETASAEVLATRKIAMPRSRKKAEVPAESAVESANGSLGQSESSGGEAPKSTEAKANPFASIGTTPSNPFGGIKTGSAFGFGGGTNTSTSGFSFGAGEKAAAKESEQPSSTPAFSFGKGQSTQAPAAAPATSTSAFGFGAMKPLDSVAEKPANDTAEEGSSEESSEYKRLLRARSLNVAFQQAVNKILEADAFADLSVVLKEYQSHKSAESDVSIKPAEAKSDGTGLYPQFTKSDEQLEAKQSATPAFSFGASNGSSEAPKPAPAFSFKPAESTTQKSESTEVPKASAFKFQPAASTETPKKTSEGGADFTWTPDKGVKFGGAEDTAIAATSSSSFKFSNPLPSPSQMTTGNDDSSKSATSFNFSKPTTGFSFGQASEAPPASTKTPTFNFASSGSSSSLFGKTPAPSSNATPSFSFGLKAAEAPKPEAKAAATEEGDAEAEEDADAEEAPEEPRTDITQGAGEEDEEALWQEDGKIFRFVVPADAPGEGRFVDLGKCNIKLNKNKTTGKCRLIARAEGAGAIRMNARLYPHFRYTLEQKASIKVSVMNADNKTENWLVRVKEPAKAKLLIELCDEHKKS</sequence>
<feature type="compositionally biased region" description="Acidic residues" evidence="8">
    <location>
        <begin position="463"/>
        <end position="479"/>
    </location>
</feature>
<keyword evidence="2" id="KW-0813">Transport</keyword>
<feature type="domain" description="RanBD1" evidence="9">
    <location>
        <begin position="474"/>
        <end position="563"/>
    </location>
</feature>
<evidence type="ECO:0000256" key="7">
    <source>
        <dbReference type="ARBA" id="ARBA00023242"/>
    </source>
</evidence>
<dbReference type="EMBL" id="MCFI01000006">
    <property type="protein sequence ID" value="ORY84319.1"/>
    <property type="molecule type" value="Genomic_DNA"/>
</dbReference>
<dbReference type="InterPro" id="IPR000156">
    <property type="entry name" value="Ran_bind_dom"/>
</dbReference>
<feature type="compositionally biased region" description="Low complexity" evidence="8">
    <location>
        <begin position="54"/>
        <end position="75"/>
    </location>
</feature>
<evidence type="ECO:0000313" key="11">
    <source>
        <dbReference type="Proteomes" id="UP000193685"/>
    </source>
</evidence>
<keyword evidence="7" id="KW-0539">Nucleus</keyword>
<keyword evidence="5" id="KW-0811">Translocation</keyword>
<dbReference type="PANTHER" id="PTHR38697:SF1">
    <property type="entry name" value="NUCLEAR PORE COMPLEX PROTEIN SIMILAR TO S. CEREVISIAE NUP2 (EUROFUNG)"/>
    <property type="match status" value="1"/>
</dbReference>
<dbReference type="InterPro" id="IPR011993">
    <property type="entry name" value="PH-like_dom_sf"/>
</dbReference>